<dbReference type="InterPro" id="IPR019814">
    <property type="entry name" value="Translation_initiation_fac_3_N"/>
</dbReference>
<feature type="domain" description="Translation initiation factor 3 N-terminal" evidence="6">
    <location>
        <begin position="20"/>
        <end position="88"/>
    </location>
</feature>
<evidence type="ECO:0000259" key="6">
    <source>
        <dbReference type="Pfam" id="PF05198"/>
    </source>
</evidence>
<dbReference type="InterPro" id="IPR019815">
    <property type="entry name" value="Translation_initiation_fac_3_C"/>
</dbReference>
<dbReference type="Pfam" id="PF00707">
    <property type="entry name" value="IF3_C"/>
    <property type="match status" value="1"/>
</dbReference>
<dbReference type="GO" id="GO:0043022">
    <property type="term" value="F:ribosome binding"/>
    <property type="evidence" value="ECO:0007669"/>
    <property type="project" value="TreeGrafter"/>
</dbReference>
<evidence type="ECO:0000256" key="1">
    <source>
        <dbReference type="ARBA" id="ARBA00005439"/>
    </source>
</evidence>
<dbReference type="AlphaFoldDB" id="A0A1F6FML8"/>
<evidence type="ECO:0000256" key="4">
    <source>
        <dbReference type="NCBIfam" id="TIGR00168"/>
    </source>
</evidence>
<dbReference type="PANTHER" id="PTHR10938">
    <property type="entry name" value="TRANSLATION INITIATION FACTOR IF-3"/>
    <property type="match status" value="1"/>
</dbReference>
<dbReference type="Gene3D" id="3.10.20.80">
    <property type="entry name" value="Translation initiation factor 3 (IF-3), N-terminal domain"/>
    <property type="match status" value="1"/>
</dbReference>
<sequence length="181" mass="20841">MQRRYRKPKPQKDSFKDFRTNECIRIPQIFLIDEHDNQLGVMATIDALKKAQAAELDLVEVNPKANPPVAKIMNYGQYKYETEKKNRRAKAHQKTIELKAIRLSFRIKGKDLETKQKQAQKFLADGHKVKIDIILKGRERAHKSLAMDNVKKFIESLGKNFKIIQPIASLGGQITTTITKN</sequence>
<gene>
    <name evidence="7" type="ORF">A3B87_00270</name>
</gene>
<dbReference type="GO" id="GO:0032790">
    <property type="term" value="P:ribosome disassembly"/>
    <property type="evidence" value="ECO:0007669"/>
    <property type="project" value="TreeGrafter"/>
</dbReference>
<comment type="similarity">
    <text evidence="1">Belongs to the IF-3 family.</text>
</comment>
<dbReference type="EMBL" id="MFMW01000021">
    <property type="protein sequence ID" value="OGG87119.1"/>
    <property type="molecule type" value="Genomic_DNA"/>
</dbReference>
<dbReference type="SUPFAM" id="SSF54364">
    <property type="entry name" value="Translation initiation factor IF3, N-terminal domain"/>
    <property type="match status" value="1"/>
</dbReference>
<dbReference type="GO" id="GO:0005737">
    <property type="term" value="C:cytoplasm"/>
    <property type="evidence" value="ECO:0007669"/>
    <property type="project" value="UniProtKB-ARBA"/>
</dbReference>
<dbReference type="Gene3D" id="3.30.110.10">
    <property type="entry name" value="Translation initiation factor 3 (IF-3), C-terminal domain"/>
    <property type="match status" value="1"/>
</dbReference>
<dbReference type="STRING" id="1798561.A3B87_00270"/>
<dbReference type="InterPro" id="IPR036788">
    <property type="entry name" value="T_IF-3_C_sf"/>
</dbReference>
<accession>A0A1F6FML8</accession>
<evidence type="ECO:0000259" key="5">
    <source>
        <dbReference type="Pfam" id="PF00707"/>
    </source>
</evidence>
<dbReference type="Pfam" id="PF05198">
    <property type="entry name" value="IF3_N"/>
    <property type="match status" value="1"/>
</dbReference>
<evidence type="ECO:0000313" key="7">
    <source>
        <dbReference type="EMBL" id="OGG87119.1"/>
    </source>
</evidence>
<dbReference type="GO" id="GO:0003743">
    <property type="term" value="F:translation initiation factor activity"/>
    <property type="evidence" value="ECO:0007669"/>
    <property type="project" value="UniProtKB-UniRule"/>
</dbReference>
<keyword evidence="3" id="KW-0648">Protein biosynthesis</keyword>
<evidence type="ECO:0000256" key="2">
    <source>
        <dbReference type="ARBA" id="ARBA00022540"/>
    </source>
</evidence>
<dbReference type="NCBIfam" id="TIGR00168">
    <property type="entry name" value="infC"/>
    <property type="match status" value="1"/>
</dbReference>
<keyword evidence="2 7" id="KW-0396">Initiation factor</keyword>
<dbReference type="PANTHER" id="PTHR10938:SF0">
    <property type="entry name" value="TRANSLATION INITIATION FACTOR IF-3, MITOCHONDRIAL"/>
    <property type="match status" value="1"/>
</dbReference>
<name>A0A1F6FML8_9BACT</name>
<reference evidence="7 8" key="1">
    <citation type="journal article" date="2016" name="Nat. Commun.">
        <title>Thousands of microbial genomes shed light on interconnected biogeochemical processes in an aquifer system.</title>
        <authorList>
            <person name="Anantharaman K."/>
            <person name="Brown C.T."/>
            <person name="Hug L.A."/>
            <person name="Sharon I."/>
            <person name="Castelle C.J."/>
            <person name="Probst A.J."/>
            <person name="Thomas B.C."/>
            <person name="Singh A."/>
            <person name="Wilkins M.J."/>
            <person name="Karaoz U."/>
            <person name="Brodie E.L."/>
            <person name="Williams K.H."/>
            <person name="Hubbard S.S."/>
            <person name="Banfield J.F."/>
        </authorList>
    </citation>
    <scope>NUCLEOTIDE SEQUENCE [LARGE SCALE GENOMIC DNA]</scope>
</reference>
<dbReference type="SUPFAM" id="SSF55200">
    <property type="entry name" value="Translation initiation factor IF3, C-terminal domain"/>
    <property type="match status" value="1"/>
</dbReference>
<evidence type="ECO:0000313" key="8">
    <source>
        <dbReference type="Proteomes" id="UP000179136"/>
    </source>
</evidence>
<dbReference type="Proteomes" id="UP000179136">
    <property type="component" value="Unassembled WGS sequence"/>
</dbReference>
<feature type="domain" description="Translation initiation factor 3 C-terminal" evidence="5">
    <location>
        <begin position="96"/>
        <end position="179"/>
    </location>
</feature>
<protein>
    <recommendedName>
        <fullName evidence="4">Translation initiation factor IF-3</fullName>
    </recommendedName>
</protein>
<comment type="caution">
    <text evidence="7">The sequence shown here is derived from an EMBL/GenBank/DDBJ whole genome shotgun (WGS) entry which is preliminary data.</text>
</comment>
<dbReference type="InterPro" id="IPR001288">
    <property type="entry name" value="Translation_initiation_fac_3"/>
</dbReference>
<proteinExistence type="inferred from homology"/>
<dbReference type="InterPro" id="IPR036787">
    <property type="entry name" value="T_IF-3_N_sf"/>
</dbReference>
<evidence type="ECO:0000256" key="3">
    <source>
        <dbReference type="ARBA" id="ARBA00022917"/>
    </source>
</evidence>
<organism evidence="7 8">
    <name type="scientific">Candidatus Kuenenbacteria bacterium RIFCSPHIGHO2_02_FULL_39_13</name>
    <dbReference type="NCBI Taxonomy" id="1798561"/>
    <lineage>
        <taxon>Bacteria</taxon>
        <taxon>Candidatus Kueneniibacteriota</taxon>
    </lineage>
</organism>